<accession>A0A519BLY4</accession>
<dbReference type="AlphaFoldDB" id="A0A519BLY4"/>
<comment type="caution">
    <text evidence="1">The sequence shown here is derived from an EMBL/GenBank/DDBJ whole genome shotgun (WGS) entry which is preliminary data.</text>
</comment>
<protein>
    <recommendedName>
        <fullName evidence="3">Type IV toxin-antitoxin system AbiEi family antitoxin domain-containing protein</fullName>
    </recommendedName>
</protein>
<name>A0A519BLY4_9DELT</name>
<evidence type="ECO:0008006" key="3">
    <source>
        <dbReference type="Google" id="ProtNLM"/>
    </source>
</evidence>
<gene>
    <name evidence="1" type="ORF">EVG15_06720</name>
</gene>
<evidence type="ECO:0000313" key="1">
    <source>
        <dbReference type="EMBL" id="RZD18290.1"/>
    </source>
</evidence>
<dbReference type="Proteomes" id="UP000319296">
    <property type="component" value="Unassembled WGS sequence"/>
</dbReference>
<evidence type="ECO:0000313" key="2">
    <source>
        <dbReference type="Proteomes" id="UP000319296"/>
    </source>
</evidence>
<proteinExistence type="predicted"/>
<sequence length="191" mass="22799">MNNNKLTLKSLLAFLDDLDLKNKWIIPSKAFRVVFDEKDNTLYKKLNFFVESGILMYLTKGFYANKRARSKTAFFLEEMAKYFRPEDLFYESLESMASEFSLISQIPNRLTLVTSGRSYLYNTPLGIIEFTHRKLDYEKFQKFIKENMIIYDNIKKIYCAKEYLIKKDLIRSNRAVDLMYEQEEEINYANL</sequence>
<organism evidence="1 2">
    <name type="scientific">Candidatus Acididesulfobacter diazotrophicus</name>
    <dbReference type="NCBI Taxonomy" id="2597226"/>
    <lineage>
        <taxon>Bacteria</taxon>
        <taxon>Deltaproteobacteria</taxon>
        <taxon>Candidatus Acidulodesulfobacterales</taxon>
        <taxon>Candidatus Acididesulfobacter</taxon>
    </lineage>
</organism>
<reference evidence="1 2" key="1">
    <citation type="journal article" date="2019" name="ISME J.">
        <title>Insights into ecological role of a new deltaproteobacterial order Candidatus Acidulodesulfobacterales by metagenomics and metatranscriptomics.</title>
        <authorList>
            <person name="Tan S."/>
            <person name="Liu J."/>
            <person name="Fang Y."/>
            <person name="Hedlund B.P."/>
            <person name="Lian Z.H."/>
            <person name="Huang L.Y."/>
            <person name="Li J.T."/>
            <person name="Huang L.N."/>
            <person name="Li W.J."/>
            <person name="Jiang H.C."/>
            <person name="Dong H.L."/>
            <person name="Shu W.S."/>
        </authorList>
    </citation>
    <scope>NUCLEOTIDE SEQUENCE [LARGE SCALE GENOMIC DNA]</scope>
    <source>
        <strain evidence="1">AP1</strain>
    </source>
</reference>
<dbReference type="EMBL" id="SGBB01000011">
    <property type="protein sequence ID" value="RZD18290.1"/>
    <property type="molecule type" value="Genomic_DNA"/>
</dbReference>